<feature type="transmembrane region" description="Helical" evidence="6">
    <location>
        <begin position="74"/>
        <end position="96"/>
    </location>
</feature>
<dbReference type="EMBL" id="SDMP01000021">
    <property type="protein sequence ID" value="RYQ81304.1"/>
    <property type="molecule type" value="Genomic_DNA"/>
</dbReference>
<dbReference type="PANTHER" id="PTHR31218">
    <property type="entry name" value="WAT1-RELATED PROTEIN"/>
    <property type="match status" value="1"/>
</dbReference>
<feature type="transmembrane region" description="Helical" evidence="6">
    <location>
        <begin position="409"/>
        <end position="432"/>
    </location>
</feature>
<feature type="domain" description="EamA" evidence="7">
    <location>
        <begin position="557"/>
        <end position="666"/>
    </location>
</feature>
<evidence type="ECO:0000256" key="5">
    <source>
        <dbReference type="ARBA" id="ARBA00023136"/>
    </source>
</evidence>
<comment type="caution">
    <text evidence="8">The sequence shown here is derived from an EMBL/GenBank/DDBJ whole genome shotgun (WGS) entry which is preliminary data.</text>
</comment>
<feature type="transmembrane region" description="Helical" evidence="6">
    <location>
        <begin position="192"/>
        <end position="212"/>
    </location>
</feature>
<evidence type="ECO:0000256" key="6">
    <source>
        <dbReference type="SAM" id="Phobius"/>
    </source>
</evidence>
<feature type="domain" description="EamA" evidence="7">
    <location>
        <begin position="194"/>
        <end position="312"/>
    </location>
</feature>
<evidence type="ECO:0000313" key="8">
    <source>
        <dbReference type="EMBL" id="RYQ81304.1"/>
    </source>
</evidence>
<feature type="transmembrane region" description="Helical" evidence="6">
    <location>
        <begin position="224"/>
        <end position="246"/>
    </location>
</feature>
<feature type="transmembrane region" description="Helical" evidence="6">
    <location>
        <begin position="12"/>
        <end position="34"/>
    </location>
</feature>
<organism evidence="8 9">
    <name type="scientific">Arachis hypogaea</name>
    <name type="common">Peanut</name>
    <dbReference type="NCBI Taxonomy" id="3818"/>
    <lineage>
        <taxon>Eukaryota</taxon>
        <taxon>Viridiplantae</taxon>
        <taxon>Streptophyta</taxon>
        <taxon>Embryophyta</taxon>
        <taxon>Tracheophyta</taxon>
        <taxon>Spermatophyta</taxon>
        <taxon>Magnoliopsida</taxon>
        <taxon>eudicotyledons</taxon>
        <taxon>Gunneridae</taxon>
        <taxon>Pentapetalae</taxon>
        <taxon>rosids</taxon>
        <taxon>fabids</taxon>
        <taxon>Fabales</taxon>
        <taxon>Fabaceae</taxon>
        <taxon>Papilionoideae</taxon>
        <taxon>50 kb inversion clade</taxon>
        <taxon>dalbergioids sensu lato</taxon>
        <taxon>Dalbergieae</taxon>
        <taxon>Pterocarpus clade</taxon>
        <taxon>Arachis</taxon>
    </lineage>
</organism>
<dbReference type="GO" id="GO:0022857">
    <property type="term" value="F:transmembrane transporter activity"/>
    <property type="evidence" value="ECO:0007669"/>
    <property type="project" value="InterPro"/>
</dbReference>
<feature type="transmembrane region" description="Helical" evidence="6">
    <location>
        <begin position="40"/>
        <end position="62"/>
    </location>
</feature>
<dbReference type="InterPro" id="IPR000620">
    <property type="entry name" value="EamA_dom"/>
</dbReference>
<keyword evidence="4 6" id="KW-1133">Transmembrane helix</keyword>
<evidence type="ECO:0000256" key="4">
    <source>
        <dbReference type="ARBA" id="ARBA00022989"/>
    </source>
</evidence>
<feature type="transmembrane region" description="Helical" evidence="6">
    <location>
        <begin position="643"/>
        <end position="668"/>
    </location>
</feature>
<comment type="similarity">
    <text evidence="2">Belongs to the drug/metabolite transporter (DMT) superfamily. Plant drug/metabolite exporter (P-DME) (TC 2.A.7.4) family.</text>
</comment>
<feature type="domain" description="EamA" evidence="7">
    <location>
        <begin position="349"/>
        <end position="480"/>
    </location>
</feature>
<feature type="transmembrane region" description="Helical" evidence="6">
    <location>
        <begin position="289"/>
        <end position="314"/>
    </location>
</feature>
<keyword evidence="3 6" id="KW-0812">Transmembrane</keyword>
<keyword evidence="9" id="KW-1185">Reference proteome</keyword>
<dbReference type="Proteomes" id="UP000289738">
    <property type="component" value="Unassembled WGS sequence"/>
</dbReference>
<comment type="subcellular location">
    <subcellularLocation>
        <location evidence="1">Membrane</location>
        <topology evidence="1">Multi-pass membrane protein</topology>
    </subcellularLocation>
</comment>
<evidence type="ECO:0000259" key="7">
    <source>
        <dbReference type="Pfam" id="PF00892"/>
    </source>
</evidence>
<reference evidence="8 9" key="1">
    <citation type="submission" date="2019-01" db="EMBL/GenBank/DDBJ databases">
        <title>Sequencing of cultivated peanut Arachis hypogaea provides insights into genome evolution and oil improvement.</title>
        <authorList>
            <person name="Chen X."/>
        </authorList>
    </citation>
    <scope>NUCLEOTIDE SEQUENCE [LARGE SCALE GENOMIC DNA]</scope>
    <source>
        <strain evidence="9">cv. Fuhuasheng</strain>
        <tissue evidence="8">Leaves</tissue>
    </source>
</reference>
<protein>
    <recommendedName>
        <fullName evidence="7">EamA domain-containing protein</fullName>
    </recommendedName>
</protein>
<evidence type="ECO:0000256" key="2">
    <source>
        <dbReference type="ARBA" id="ARBA00007635"/>
    </source>
</evidence>
<gene>
    <name evidence="8" type="ORF">Ahy_Scaffold1g107269</name>
</gene>
<feature type="transmembrane region" description="Helical" evidence="6">
    <location>
        <begin position="569"/>
        <end position="590"/>
    </location>
</feature>
<dbReference type="SUPFAM" id="SSF103481">
    <property type="entry name" value="Multidrug resistance efflux transporter EmrE"/>
    <property type="match status" value="4"/>
</dbReference>
<dbReference type="AlphaFoldDB" id="A0A444WV60"/>
<feature type="transmembrane region" description="Helical" evidence="6">
    <location>
        <begin position="375"/>
        <end position="397"/>
    </location>
</feature>
<feature type="transmembrane region" description="Helical" evidence="6">
    <location>
        <begin position="252"/>
        <end position="277"/>
    </location>
</feature>
<feature type="transmembrane region" description="Helical" evidence="6">
    <location>
        <begin position="102"/>
        <end position="123"/>
    </location>
</feature>
<feature type="transmembrane region" description="Helical" evidence="6">
    <location>
        <begin position="521"/>
        <end position="548"/>
    </location>
</feature>
<dbReference type="GO" id="GO:0016020">
    <property type="term" value="C:membrane"/>
    <property type="evidence" value="ECO:0007669"/>
    <property type="project" value="UniProtKB-SubCell"/>
</dbReference>
<feature type="domain" description="EamA" evidence="7">
    <location>
        <begin position="13"/>
        <end position="153"/>
    </location>
</feature>
<evidence type="ECO:0000256" key="1">
    <source>
        <dbReference type="ARBA" id="ARBA00004141"/>
    </source>
</evidence>
<sequence>MATGSGSIIWKTQLAMLMAPLIYGGYNVVTKVALNDGVNQLVFCVFRDLIALSVLAPVAYFHEKHMRPPITKKLLMSFFLLGSLGIFANQLLFLIGLKYTNATYAAATQPAIPVFTFLFSAIMGVEKVNLLRYEGWAKVGGTIICVFGALLMVFYRGPVVIGNEEIVMKSASQTEPSGWLIDGLQHIGFDQFSLGVMCLIGNCMCMGAYLAIQAPLLRKYPTNISLTAYSYFFGTVLMVIVSMFMTNGITDWALTGSEILAVIYSGVLASALGYALITWSSKILGPTMVSLYISLQPACATILSLIFLGSAVYLGRATDSEIANILEWCDMENGASGSVRGGETWKAQLTMSMVPLIYGAYPVITKVALNDGVNQLVFCVYRVLIGFFVLSPFAYFLERQARPPVTKHLLMSFFLLGLLGIFGNQLLFLIGLNLTNPTYAAATQPAIPVLTFMFSAIMGTEKVNLLRYEGVAKVGGTIICVSGAISMVLYPGPVVIGNPETGMEHVSQNPSGLKDVGFDQFQLGVICIIGNCMCMAGYLSIQVCILLLCSVKYIYSIKAKLLKKYPTNLSLTAYSYFFGTVLMVIVSIFMTDGITDWTLTQSEILAVLYAGIIASALGYGLITWSNKILGPTMVSLYNSLQPAFATLLSLIFLGSPVYLGRYCCYVLLPVIDAF</sequence>
<evidence type="ECO:0000313" key="9">
    <source>
        <dbReference type="Proteomes" id="UP000289738"/>
    </source>
</evidence>
<name>A0A444WV60_ARAHY</name>
<feature type="transmembrane region" description="Helical" evidence="6">
    <location>
        <begin position="135"/>
        <end position="155"/>
    </location>
</feature>
<dbReference type="InterPro" id="IPR037185">
    <property type="entry name" value="EmrE-like"/>
</dbReference>
<keyword evidence="5 6" id="KW-0472">Membrane</keyword>
<dbReference type="Pfam" id="PF00892">
    <property type="entry name" value="EamA"/>
    <property type="match status" value="4"/>
</dbReference>
<accession>A0A444WV60</accession>
<dbReference type="InterPro" id="IPR030184">
    <property type="entry name" value="WAT1-related"/>
</dbReference>
<feature type="transmembrane region" description="Helical" evidence="6">
    <location>
        <begin position="470"/>
        <end position="490"/>
    </location>
</feature>
<proteinExistence type="inferred from homology"/>
<evidence type="ECO:0000256" key="3">
    <source>
        <dbReference type="ARBA" id="ARBA00022692"/>
    </source>
</evidence>
<feature type="transmembrane region" description="Helical" evidence="6">
    <location>
        <begin position="602"/>
        <end position="622"/>
    </location>
</feature>